<accession>A0A160DWP7</accession>
<evidence type="ECO:0000313" key="1">
    <source>
        <dbReference type="EMBL" id="ANB19085.1"/>
    </source>
</evidence>
<evidence type="ECO:0000313" key="2">
    <source>
        <dbReference type="Proteomes" id="UP000076830"/>
    </source>
</evidence>
<dbReference type="Proteomes" id="UP000076830">
    <property type="component" value="Chromosome"/>
</dbReference>
<sequence>MNATPTEARRRKRLALTVIAALFVVPVVGSYALFLSGWKPSHTRNHGELLTPARDISGHPITLADGATLIWKEPELDHWTLLAVPGPACAGHCLERLDELRRARLTLNQNAPRLRLVVLDTALAPDQLAALAPMMAGSDPDAVFAELRPGPDDVAAALVDPSGFYALRYKAGYDGTGLRKDLSRLIRSQH</sequence>
<name>A0A160DWP7_9GAMM</name>
<protein>
    <recommendedName>
        <fullName evidence="3">Transmembrane protein</fullName>
    </recommendedName>
</protein>
<dbReference type="AlphaFoldDB" id="A0A160DWP7"/>
<gene>
    <name evidence="1" type="ORF">I596_3093</name>
</gene>
<proteinExistence type="predicted"/>
<dbReference type="STRING" id="1300342.I596_3093"/>
<keyword evidence="2" id="KW-1185">Reference proteome</keyword>
<dbReference type="KEGG" id="dko:I596_3093"/>
<reference evidence="1 2" key="1">
    <citation type="submission" date="2016-04" db="EMBL/GenBank/DDBJ databases">
        <title>Complete genome sequence of Dokdonella koreensis DS-123T.</title>
        <authorList>
            <person name="Kim J.F."/>
            <person name="Lee H."/>
            <person name="Kwak M.-J."/>
        </authorList>
    </citation>
    <scope>NUCLEOTIDE SEQUENCE [LARGE SCALE GENOMIC DNA]</scope>
    <source>
        <strain evidence="1 2">DS-123</strain>
    </source>
</reference>
<organism evidence="1 2">
    <name type="scientific">Dokdonella koreensis DS-123</name>
    <dbReference type="NCBI Taxonomy" id="1300342"/>
    <lineage>
        <taxon>Bacteria</taxon>
        <taxon>Pseudomonadati</taxon>
        <taxon>Pseudomonadota</taxon>
        <taxon>Gammaproteobacteria</taxon>
        <taxon>Lysobacterales</taxon>
        <taxon>Rhodanobacteraceae</taxon>
        <taxon>Dokdonella</taxon>
    </lineage>
</organism>
<evidence type="ECO:0008006" key="3">
    <source>
        <dbReference type="Google" id="ProtNLM"/>
    </source>
</evidence>
<dbReference type="OrthoDB" id="9785445at2"/>
<dbReference type="EMBL" id="CP015249">
    <property type="protein sequence ID" value="ANB19085.1"/>
    <property type="molecule type" value="Genomic_DNA"/>
</dbReference>
<dbReference type="RefSeq" id="WP_067649444.1">
    <property type="nucleotide sequence ID" value="NZ_CP015249.1"/>
</dbReference>